<reference evidence="2" key="1">
    <citation type="submission" date="2025-08" db="UniProtKB">
        <authorList>
            <consortium name="Ensembl"/>
        </authorList>
    </citation>
    <scope>IDENTIFICATION</scope>
</reference>
<feature type="signal peptide" evidence="1">
    <location>
        <begin position="1"/>
        <end position="23"/>
    </location>
</feature>
<organism evidence="2 3">
    <name type="scientific">Zonotrichia albicollis</name>
    <name type="common">White-throated sparrow</name>
    <name type="synonym">Fringilla albicollis</name>
    <dbReference type="NCBI Taxonomy" id="44394"/>
    <lineage>
        <taxon>Eukaryota</taxon>
        <taxon>Metazoa</taxon>
        <taxon>Chordata</taxon>
        <taxon>Craniata</taxon>
        <taxon>Vertebrata</taxon>
        <taxon>Euteleostomi</taxon>
        <taxon>Archelosauria</taxon>
        <taxon>Archosauria</taxon>
        <taxon>Dinosauria</taxon>
        <taxon>Saurischia</taxon>
        <taxon>Theropoda</taxon>
        <taxon>Coelurosauria</taxon>
        <taxon>Aves</taxon>
        <taxon>Neognathae</taxon>
        <taxon>Neoaves</taxon>
        <taxon>Telluraves</taxon>
        <taxon>Australaves</taxon>
        <taxon>Passeriformes</taxon>
        <taxon>Passerellidae</taxon>
        <taxon>Zonotrichia</taxon>
    </lineage>
</organism>
<evidence type="ECO:0000313" key="2">
    <source>
        <dbReference type="Ensembl" id="ENSZALP00000003585.1"/>
    </source>
</evidence>
<accession>A0A8D2M7F0</accession>
<dbReference type="Proteomes" id="UP000694413">
    <property type="component" value="Unassembled WGS sequence"/>
</dbReference>
<feature type="chain" id="PRO_5034346760" evidence="1">
    <location>
        <begin position="24"/>
        <end position="101"/>
    </location>
</feature>
<keyword evidence="3" id="KW-1185">Reference proteome</keyword>
<keyword evidence="1" id="KW-0732">Signal</keyword>
<protein>
    <submittedName>
        <fullName evidence="2">Uncharacterized protein</fullName>
    </submittedName>
</protein>
<proteinExistence type="predicted"/>
<evidence type="ECO:0000313" key="3">
    <source>
        <dbReference type="Proteomes" id="UP000694413"/>
    </source>
</evidence>
<dbReference type="Ensembl" id="ENSZALT00000005662.1">
    <property type="protein sequence ID" value="ENSZALP00000003585.1"/>
    <property type="gene ID" value="ENSZALG00000003540.1"/>
</dbReference>
<dbReference type="AlphaFoldDB" id="A0A8D2M7F0"/>
<reference evidence="2" key="2">
    <citation type="submission" date="2025-09" db="UniProtKB">
        <authorList>
            <consortium name="Ensembl"/>
        </authorList>
    </citation>
    <scope>IDENTIFICATION</scope>
</reference>
<sequence>VLFSGDLVLVALMSLLPLSCVLTMPSVSLFRISPEEKQCPTFLFCYIPQFEMAVLHSGPRIPVDSGHSFNRPASLLLTSSCKPYKCKIHIATFRNMVGFGL</sequence>
<evidence type="ECO:0000256" key="1">
    <source>
        <dbReference type="SAM" id="SignalP"/>
    </source>
</evidence>
<name>A0A8D2M7F0_ZONAL</name>